<organism evidence="1 2">
    <name type="scientific">Flexivirga oryzae</name>
    <dbReference type="NCBI Taxonomy" id="1794944"/>
    <lineage>
        <taxon>Bacteria</taxon>
        <taxon>Bacillati</taxon>
        <taxon>Actinomycetota</taxon>
        <taxon>Actinomycetes</taxon>
        <taxon>Micrococcales</taxon>
        <taxon>Dermacoccaceae</taxon>
        <taxon>Flexivirga</taxon>
    </lineage>
</organism>
<reference evidence="1 2" key="1">
    <citation type="submission" date="2020-08" db="EMBL/GenBank/DDBJ databases">
        <title>Sequencing the genomes of 1000 actinobacteria strains.</title>
        <authorList>
            <person name="Klenk H.-P."/>
        </authorList>
    </citation>
    <scope>NUCLEOTIDE SEQUENCE [LARGE SCALE GENOMIC DNA]</scope>
    <source>
        <strain evidence="1 2">DSM 105369</strain>
    </source>
</reference>
<accession>A0A839NCR5</accession>
<comment type="caution">
    <text evidence="1">The sequence shown here is derived from an EMBL/GenBank/DDBJ whole genome shotgun (WGS) entry which is preliminary data.</text>
</comment>
<proteinExistence type="predicted"/>
<protein>
    <submittedName>
        <fullName evidence="1">Uncharacterized protein</fullName>
    </submittedName>
</protein>
<name>A0A839NCR5_9MICO</name>
<evidence type="ECO:0000313" key="1">
    <source>
        <dbReference type="EMBL" id="MBB2893744.1"/>
    </source>
</evidence>
<keyword evidence="2" id="KW-1185">Reference proteome</keyword>
<evidence type="ECO:0000313" key="2">
    <source>
        <dbReference type="Proteomes" id="UP000559182"/>
    </source>
</evidence>
<dbReference type="EMBL" id="JACHVQ010000003">
    <property type="protein sequence ID" value="MBB2893744.1"/>
    <property type="molecule type" value="Genomic_DNA"/>
</dbReference>
<dbReference type="AlphaFoldDB" id="A0A839NCR5"/>
<sequence>MLRESVGILARSPLLYAVSATGIPQIDRHTRALSGVRNHMNSVRRSMHWYAARSKGQRVGSNGSSSGGVMPVTICSASS</sequence>
<dbReference type="Proteomes" id="UP000559182">
    <property type="component" value="Unassembled WGS sequence"/>
</dbReference>
<gene>
    <name evidence="1" type="ORF">FHU39_003775</name>
</gene>